<dbReference type="EMBL" id="UOEW01000193">
    <property type="protein sequence ID" value="VAW38129.1"/>
    <property type="molecule type" value="Genomic_DNA"/>
</dbReference>
<reference evidence="1" key="1">
    <citation type="submission" date="2018-06" db="EMBL/GenBank/DDBJ databases">
        <authorList>
            <person name="Zhirakovskaya E."/>
        </authorList>
    </citation>
    <scope>NUCLEOTIDE SEQUENCE</scope>
</reference>
<name>A0A3B0VMP5_9ZZZZ</name>
<gene>
    <name evidence="1" type="ORF">MNBD_GAMMA01-259</name>
</gene>
<dbReference type="AlphaFoldDB" id="A0A3B0VMP5"/>
<protein>
    <submittedName>
        <fullName evidence="1">Uncharacterized protein</fullName>
    </submittedName>
</protein>
<accession>A0A3B0VMP5</accession>
<evidence type="ECO:0000313" key="1">
    <source>
        <dbReference type="EMBL" id="VAW38129.1"/>
    </source>
</evidence>
<organism evidence="1">
    <name type="scientific">hydrothermal vent metagenome</name>
    <dbReference type="NCBI Taxonomy" id="652676"/>
    <lineage>
        <taxon>unclassified sequences</taxon>
        <taxon>metagenomes</taxon>
        <taxon>ecological metagenomes</taxon>
    </lineage>
</organism>
<proteinExistence type="predicted"/>
<sequence length="71" mass="8200">MNKKELTKMAKEFAKNIKTTDDLTSLTSMLAKQVTEAALGAEMEEHLGYSKNQQNKCQKWLHTKNTQRLSW</sequence>